<keyword evidence="3" id="KW-1185">Reference proteome</keyword>
<dbReference type="InterPro" id="IPR049789">
    <property type="entry name" value="ArsI/CadI-like"/>
</dbReference>
<dbReference type="RefSeq" id="WP_138197466.1">
    <property type="nucleotide sequence ID" value="NZ_VCIW01000024.1"/>
</dbReference>
<dbReference type="InterPro" id="IPR029068">
    <property type="entry name" value="Glyas_Bleomycin-R_OHBP_Dase"/>
</dbReference>
<dbReference type="InterPro" id="IPR037523">
    <property type="entry name" value="VOC_core"/>
</dbReference>
<dbReference type="SUPFAM" id="SSF54593">
    <property type="entry name" value="Glyoxalase/Bleomycin resistance protein/Dihydroxybiphenyl dioxygenase"/>
    <property type="match status" value="1"/>
</dbReference>
<dbReference type="OrthoDB" id="9789608at2"/>
<dbReference type="Pfam" id="PF00903">
    <property type="entry name" value="Glyoxalase"/>
    <property type="match status" value="1"/>
</dbReference>
<keyword evidence="2" id="KW-0560">Oxidoreductase</keyword>
<dbReference type="GO" id="GO:0051213">
    <property type="term" value="F:dioxygenase activity"/>
    <property type="evidence" value="ECO:0007669"/>
    <property type="project" value="UniProtKB-KW"/>
</dbReference>
<gene>
    <name evidence="2" type="ORF">FE782_26950</name>
</gene>
<keyword evidence="2" id="KW-0223">Dioxygenase</keyword>
<dbReference type="InterPro" id="IPR052393">
    <property type="entry name" value="Cadmium-induced_rsp"/>
</dbReference>
<feature type="domain" description="VOC" evidence="1">
    <location>
        <begin position="1"/>
        <end position="117"/>
    </location>
</feature>
<dbReference type="EMBL" id="VCIW01000024">
    <property type="protein sequence ID" value="TLS49084.1"/>
    <property type="molecule type" value="Genomic_DNA"/>
</dbReference>
<protein>
    <submittedName>
        <fullName evidence="2">Glyoxalase/bleomycin resistance/dioxygenase family protein</fullName>
    </submittedName>
</protein>
<organism evidence="2 3">
    <name type="scientific">Paenibacillus antri</name>
    <dbReference type="NCBI Taxonomy" id="2582848"/>
    <lineage>
        <taxon>Bacteria</taxon>
        <taxon>Bacillati</taxon>
        <taxon>Bacillota</taxon>
        <taxon>Bacilli</taxon>
        <taxon>Bacillales</taxon>
        <taxon>Paenibacillaceae</taxon>
        <taxon>Paenibacillus</taxon>
    </lineage>
</organism>
<accession>A0A5R9G7S4</accession>
<reference evidence="2 3" key="1">
    <citation type="submission" date="2019-05" db="EMBL/GenBank/DDBJ databases">
        <authorList>
            <person name="Narsing Rao M.P."/>
            <person name="Li W.J."/>
        </authorList>
    </citation>
    <scope>NUCLEOTIDE SEQUENCE [LARGE SCALE GENOMIC DNA]</scope>
    <source>
        <strain evidence="2 3">SYSU_K30003</strain>
    </source>
</reference>
<dbReference type="PANTHER" id="PTHR41294">
    <property type="entry name" value="CADMIUM-INDUCED PROTEIN CADI"/>
    <property type="match status" value="1"/>
</dbReference>
<proteinExistence type="predicted"/>
<dbReference type="InterPro" id="IPR004360">
    <property type="entry name" value="Glyas_Fos-R_dOase_dom"/>
</dbReference>
<evidence type="ECO:0000313" key="2">
    <source>
        <dbReference type="EMBL" id="TLS49084.1"/>
    </source>
</evidence>
<dbReference type="PANTHER" id="PTHR41294:SF1">
    <property type="entry name" value="CADMIUM-INDUCED PROTEIN CADI"/>
    <property type="match status" value="1"/>
</dbReference>
<evidence type="ECO:0000259" key="1">
    <source>
        <dbReference type="PROSITE" id="PS51819"/>
    </source>
</evidence>
<name>A0A5R9G7S4_9BACL</name>
<dbReference type="GO" id="GO:0046686">
    <property type="term" value="P:response to cadmium ion"/>
    <property type="evidence" value="ECO:0007669"/>
    <property type="project" value="TreeGrafter"/>
</dbReference>
<dbReference type="NCBIfam" id="NF041414">
    <property type="entry name" value="ArsI_CadI_VOC"/>
    <property type="match status" value="1"/>
</dbReference>
<dbReference type="AlphaFoldDB" id="A0A5R9G7S4"/>
<sequence>MKMHVAINVRNLESSLAFYRKLFDAEPTKVKENYAKFELDEPALHFSLNVRPFDDKGVLNHLGFQVGGTEDVLAAKERLRQAGLASFEEMDTTCCYAVQDKIRVTDPDGNAWEVFYTHRDSEFEAAEERAMPAVCCAAASAKPIAEEEPPAATQCC</sequence>
<dbReference type="PROSITE" id="PS51819">
    <property type="entry name" value="VOC"/>
    <property type="match status" value="1"/>
</dbReference>
<dbReference type="Proteomes" id="UP000309676">
    <property type="component" value="Unassembled WGS sequence"/>
</dbReference>
<comment type="caution">
    <text evidence="2">The sequence shown here is derived from an EMBL/GenBank/DDBJ whole genome shotgun (WGS) entry which is preliminary data.</text>
</comment>
<evidence type="ECO:0000313" key="3">
    <source>
        <dbReference type="Proteomes" id="UP000309676"/>
    </source>
</evidence>
<dbReference type="Gene3D" id="3.10.180.10">
    <property type="entry name" value="2,3-Dihydroxybiphenyl 1,2-Dioxygenase, domain 1"/>
    <property type="match status" value="1"/>
</dbReference>